<proteinExistence type="predicted"/>
<dbReference type="Gene3D" id="3.10.450.530">
    <property type="entry name" value="Ribonuclease toxin, BrnT, of type II toxin-antitoxin system"/>
    <property type="match status" value="1"/>
</dbReference>
<dbReference type="InterPro" id="IPR038573">
    <property type="entry name" value="BrnT_sf"/>
</dbReference>
<evidence type="ECO:0000313" key="2">
    <source>
        <dbReference type="Proteomes" id="UP000216361"/>
    </source>
</evidence>
<protein>
    <recommendedName>
        <fullName evidence="3">BrnT family toxin</fullName>
    </recommendedName>
</protein>
<dbReference type="EMBL" id="NOXS01000034">
    <property type="protein sequence ID" value="OYQ17394.1"/>
    <property type="molecule type" value="Genomic_DNA"/>
</dbReference>
<organism evidence="1 2">
    <name type="scientific">Elstera cyanobacteriorum</name>
    <dbReference type="NCBI Taxonomy" id="2022747"/>
    <lineage>
        <taxon>Bacteria</taxon>
        <taxon>Pseudomonadati</taxon>
        <taxon>Pseudomonadota</taxon>
        <taxon>Alphaproteobacteria</taxon>
        <taxon>Rhodospirillales</taxon>
        <taxon>Rhodospirillaceae</taxon>
        <taxon>Elstera</taxon>
    </lineage>
</organism>
<keyword evidence="2" id="KW-1185">Reference proteome</keyword>
<dbReference type="RefSeq" id="WP_094410052.1">
    <property type="nucleotide sequence ID" value="NZ_BMJZ01000005.1"/>
</dbReference>
<gene>
    <name evidence="1" type="ORF">CHR90_15675</name>
</gene>
<reference evidence="1 2" key="1">
    <citation type="submission" date="2017-07" db="EMBL/GenBank/DDBJ databases">
        <title>Elstera cyanobacteriorum sp. nov., a novel bacterium isolated from cyanobacterial aggregates in a eutrophic lake.</title>
        <authorList>
            <person name="Cai H."/>
        </authorList>
    </citation>
    <scope>NUCLEOTIDE SEQUENCE [LARGE SCALE GENOMIC DNA]</scope>
    <source>
        <strain evidence="1 2">TH019</strain>
    </source>
</reference>
<accession>A0A255XLX3</accession>
<dbReference type="InterPro" id="IPR007460">
    <property type="entry name" value="BrnT_toxin"/>
</dbReference>
<sequence>MFQRGDLRSVRKFEWDPEKNISNVRKHGIDFDVAKVCFLDPILIRVDDRNDYGEERYEAIGLAFGLTVHVIFTIRNADTVRLISAWKGGRDARKAYRDAFLG</sequence>
<dbReference type="AlphaFoldDB" id="A0A255XLX3"/>
<name>A0A255XLX3_9PROT</name>
<comment type="caution">
    <text evidence="1">The sequence shown here is derived from an EMBL/GenBank/DDBJ whole genome shotgun (WGS) entry which is preliminary data.</text>
</comment>
<dbReference type="OrthoDB" id="9798158at2"/>
<dbReference type="Proteomes" id="UP000216361">
    <property type="component" value="Unassembled WGS sequence"/>
</dbReference>
<dbReference type="Pfam" id="PF04365">
    <property type="entry name" value="BrnT_toxin"/>
    <property type="match status" value="1"/>
</dbReference>
<evidence type="ECO:0000313" key="1">
    <source>
        <dbReference type="EMBL" id="OYQ17394.1"/>
    </source>
</evidence>
<evidence type="ECO:0008006" key="3">
    <source>
        <dbReference type="Google" id="ProtNLM"/>
    </source>
</evidence>